<proteinExistence type="predicted"/>
<dbReference type="AlphaFoldDB" id="A0AAE9SAE9"/>
<accession>A0AAE9SAE9</accession>
<feature type="compositionally biased region" description="Polar residues" evidence="1">
    <location>
        <begin position="28"/>
        <end position="37"/>
    </location>
</feature>
<evidence type="ECO:0000256" key="1">
    <source>
        <dbReference type="SAM" id="MobiDB-lite"/>
    </source>
</evidence>
<sequence>MKKLILVVGLLTLAGCSKEPVAEKSSDSEQYVSGVTSQQEAAYAEEQANSTPEKKELTPDEAKNFAVQLLKKINEDEKFILDAYELKEKDTLEKYVMNDWNEYVQKPFSGVEEKMGIGHAYFPSSTVMYPYTSCDTAFTDLNLYANALYQQVREDTATMRKIVRQEEADYLKSKAKCEARVKLTYEQALAADEAE</sequence>
<dbReference type="RefSeq" id="WP_228713461.1">
    <property type="nucleotide sequence ID" value="NZ_CP029610.1"/>
</dbReference>
<feature type="compositionally biased region" description="Low complexity" evidence="1">
    <location>
        <begin position="38"/>
        <end position="48"/>
    </location>
</feature>
<reference evidence="2" key="1">
    <citation type="submission" date="2022-04" db="EMBL/GenBank/DDBJ databases">
        <title>Emergence of ST220 Acinetobacter pittii strain in bloodstream infection, which co-producing chromosomal NDM-1 and OXA-820 carbapenemases.</title>
        <authorList>
            <person name="Tian C."/>
            <person name="Xing M."/>
            <person name="Fu L."/>
            <person name="Xia D."/>
        </authorList>
    </citation>
    <scope>NUCLEOTIDE SEQUENCE</scope>
    <source>
        <strain evidence="2">TCM</strain>
    </source>
</reference>
<gene>
    <name evidence="2" type="ORF">MWH18_07890</name>
</gene>
<feature type="region of interest" description="Disordered" evidence="1">
    <location>
        <begin position="21"/>
        <end position="58"/>
    </location>
</feature>
<evidence type="ECO:0000313" key="3">
    <source>
        <dbReference type="Proteomes" id="UP001055514"/>
    </source>
</evidence>
<name>A0AAE9SAE9_ACIPI</name>
<dbReference type="PROSITE" id="PS51257">
    <property type="entry name" value="PROKAR_LIPOPROTEIN"/>
    <property type="match status" value="1"/>
</dbReference>
<dbReference type="EMBL" id="CP095407">
    <property type="protein sequence ID" value="USU96160.1"/>
    <property type="molecule type" value="Genomic_DNA"/>
</dbReference>
<dbReference type="Proteomes" id="UP001055514">
    <property type="component" value="Chromosome"/>
</dbReference>
<evidence type="ECO:0000313" key="2">
    <source>
        <dbReference type="EMBL" id="USU96160.1"/>
    </source>
</evidence>
<organism evidence="2 3">
    <name type="scientific">Acinetobacter pittii</name>
    <name type="common">Acinetobacter genomosp. 3</name>
    <dbReference type="NCBI Taxonomy" id="48296"/>
    <lineage>
        <taxon>Bacteria</taxon>
        <taxon>Pseudomonadati</taxon>
        <taxon>Pseudomonadota</taxon>
        <taxon>Gammaproteobacteria</taxon>
        <taxon>Moraxellales</taxon>
        <taxon>Moraxellaceae</taxon>
        <taxon>Acinetobacter</taxon>
        <taxon>Acinetobacter calcoaceticus/baumannii complex</taxon>
    </lineage>
</organism>
<evidence type="ECO:0008006" key="4">
    <source>
        <dbReference type="Google" id="ProtNLM"/>
    </source>
</evidence>
<protein>
    <recommendedName>
        <fullName evidence="4">Lipoprotein</fullName>
    </recommendedName>
</protein>